<organism evidence="4 5">
    <name type="scientific">Oopsacas minuta</name>
    <dbReference type="NCBI Taxonomy" id="111878"/>
    <lineage>
        <taxon>Eukaryota</taxon>
        <taxon>Metazoa</taxon>
        <taxon>Porifera</taxon>
        <taxon>Hexactinellida</taxon>
        <taxon>Hexasterophora</taxon>
        <taxon>Lyssacinosida</taxon>
        <taxon>Leucopsacidae</taxon>
        <taxon>Oopsacas</taxon>
    </lineage>
</organism>
<sequence length="627" mass="70809">MKIFVVALLSLFVVNVFSSDFLTDTSIELKKKCILAGLAESDVPYIVPVYSKEVNAVCGKNKCCDVKYLYKVQDSARGIFRECLNDTFSDLIWLANDFFDDFAGVFGVLTKNALFSAFASQVGFISRCDLYYLDYELIHLSRLLADLTWRHLKGEIDDYEFKAAIQDFACGFLASHVQQKYFKHTLYKGRISGGCLCNLNIPFSNPRTRIVIKVFEVIAARVKSFLAVINNIRRLIVAIERLRKATIKNLEAARDFRPFPICIKKFINAIGCQHCKANSTLACPNSCRLVTLFCLEPLRRSFDPPFREFIRIVRLALKALLGHFSRDYSLWNVKRIAGALIWGVKSLDRTALNALAYSVDVGETIEDSLCFIPKKKDHYRCNNATNNEDLDCTRTNSDSDVSRRAIRSQDSDDERRDTRDFADSDADTSDTDTDSSGTDTDSDSDTDTDEEEERVYTTASTSASADRSEAGKLLRKFIWKLLTRFNEFSSFRLIANKIVRCVCQQFGSCTTDDCLYAPGRNRLPTLRIGYFPYCHQTYYDDVNDYAPIEANPVYKSLTYEEVAEYEKQSTALAESFPVFEADAELSSLISDITDTGEEELTSGVGRLSFSLILGIIGALIALIFSIF</sequence>
<proteinExistence type="predicted"/>
<keyword evidence="2" id="KW-0812">Transmembrane</keyword>
<reference evidence="4 5" key="1">
    <citation type="journal article" date="2023" name="BMC Biol.">
        <title>The compact genome of the sponge Oopsacas minuta (Hexactinellida) is lacking key metazoan core genes.</title>
        <authorList>
            <person name="Santini S."/>
            <person name="Schenkelaars Q."/>
            <person name="Jourda C."/>
            <person name="Duchesne M."/>
            <person name="Belahbib H."/>
            <person name="Rocher C."/>
            <person name="Selva M."/>
            <person name="Riesgo A."/>
            <person name="Vervoort M."/>
            <person name="Leys S.P."/>
            <person name="Kodjabachian L."/>
            <person name="Le Bivic A."/>
            <person name="Borchiellini C."/>
            <person name="Claverie J.M."/>
            <person name="Renard E."/>
        </authorList>
    </citation>
    <scope>NUCLEOTIDE SEQUENCE [LARGE SCALE GENOMIC DNA]</scope>
    <source>
        <strain evidence="4">SPO-2</strain>
    </source>
</reference>
<dbReference type="AlphaFoldDB" id="A0AAV7JCX1"/>
<feature type="chain" id="PRO_5044023560" evidence="3">
    <location>
        <begin position="19"/>
        <end position="627"/>
    </location>
</feature>
<feature type="signal peptide" evidence="3">
    <location>
        <begin position="1"/>
        <end position="18"/>
    </location>
</feature>
<accession>A0AAV7JCX1</accession>
<protein>
    <submittedName>
        <fullName evidence="4">Uncharacterized protein</fullName>
    </submittedName>
</protein>
<feature type="compositionally biased region" description="Basic and acidic residues" evidence="1">
    <location>
        <begin position="400"/>
        <end position="422"/>
    </location>
</feature>
<comment type="caution">
    <text evidence="4">The sequence shown here is derived from an EMBL/GenBank/DDBJ whole genome shotgun (WGS) entry which is preliminary data.</text>
</comment>
<evidence type="ECO:0000256" key="1">
    <source>
        <dbReference type="SAM" id="MobiDB-lite"/>
    </source>
</evidence>
<name>A0AAV7JCX1_9METZ</name>
<evidence type="ECO:0000256" key="3">
    <source>
        <dbReference type="SAM" id="SignalP"/>
    </source>
</evidence>
<feature type="region of interest" description="Disordered" evidence="1">
    <location>
        <begin position="391"/>
        <end position="463"/>
    </location>
</feature>
<keyword evidence="2" id="KW-1133">Transmembrane helix</keyword>
<keyword evidence="2" id="KW-0472">Membrane</keyword>
<keyword evidence="3" id="KW-0732">Signal</keyword>
<feature type="transmembrane region" description="Helical" evidence="2">
    <location>
        <begin position="607"/>
        <end position="626"/>
    </location>
</feature>
<feature type="compositionally biased region" description="Acidic residues" evidence="1">
    <location>
        <begin position="440"/>
        <end position="453"/>
    </location>
</feature>
<evidence type="ECO:0000313" key="5">
    <source>
        <dbReference type="Proteomes" id="UP001165289"/>
    </source>
</evidence>
<feature type="compositionally biased region" description="Acidic residues" evidence="1">
    <location>
        <begin position="423"/>
        <end position="433"/>
    </location>
</feature>
<evidence type="ECO:0000313" key="4">
    <source>
        <dbReference type="EMBL" id="KAI6646325.1"/>
    </source>
</evidence>
<gene>
    <name evidence="4" type="ORF">LOD99_9277</name>
</gene>
<dbReference type="Proteomes" id="UP001165289">
    <property type="component" value="Unassembled WGS sequence"/>
</dbReference>
<evidence type="ECO:0000256" key="2">
    <source>
        <dbReference type="SAM" id="Phobius"/>
    </source>
</evidence>
<keyword evidence="5" id="KW-1185">Reference proteome</keyword>
<dbReference type="EMBL" id="JAKMXF010000356">
    <property type="protein sequence ID" value="KAI6646325.1"/>
    <property type="molecule type" value="Genomic_DNA"/>
</dbReference>